<dbReference type="RefSeq" id="WP_275681459.1">
    <property type="nucleotide sequence ID" value="NZ_JAJLJH010000001.1"/>
</dbReference>
<evidence type="ECO:0000313" key="3">
    <source>
        <dbReference type="Proteomes" id="UP001139353"/>
    </source>
</evidence>
<dbReference type="PANTHER" id="PTHR37461">
    <property type="entry name" value="ANTI-SIGMA-K FACTOR RSKA"/>
    <property type="match status" value="1"/>
</dbReference>
<dbReference type="GO" id="GO:0005886">
    <property type="term" value="C:plasma membrane"/>
    <property type="evidence" value="ECO:0007669"/>
    <property type="project" value="InterPro"/>
</dbReference>
<reference evidence="2" key="1">
    <citation type="submission" date="2021-11" db="EMBL/GenBank/DDBJ databases">
        <title>BS-T2-15 a new species belonging to the Comamonadaceae family isolated from the soil of a French oak forest.</title>
        <authorList>
            <person name="Mieszkin S."/>
            <person name="Alain K."/>
        </authorList>
    </citation>
    <scope>NUCLEOTIDE SEQUENCE</scope>
    <source>
        <strain evidence="2">BS-T2-15</strain>
    </source>
</reference>
<dbReference type="GO" id="GO:0016989">
    <property type="term" value="F:sigma factor antagonist activity"/>
    <property type="evidence" value="ECO:0007669"/>
    <property type="project" value="TreeGrafter"/>
</dbReference>
<proteinExistence type="predicted"/>
<dbReference type="AlphaFoldDB" id="A0A9X2BZJ9"/>
<comment type="caution">
    <text evidence="2">The sequence shown here is derived from an EMBL/GenBank/DDBJ whole genome shotgun (WGS) entry which is preliminary data.</text>
</comment>
<dbReference type="EMBL" id="JAJLJH010000001">
    <property type="protein sequence ID" value="MCK9685456.1"/>
    <property type="molecule type" value="Genomic_DNA"/>
</dbReference>
<protein>
    <submittedName>
        <fullName evidence="2">Anti-sigma factor</fullName>
    </submittedName>
</protein>
<feature type="domain" description="Anti-sigma K factor RskA C-terminal" evidence="1">
    <location>
        <begin position="93"/>
        <end position="213"/>
    </location>
</feature>
<dbReference type="InterPro" id="IPR051474">
    <property type="entry name" value="Anti-sigma-K/W_factor"/>
</dbReference>
<accession>A0A9X2BZJ9</accession>
<evidence type="ECO:0000313" key="2">
    <source>
        <dbReference type="EMBL" id="MCK9685456.1"/>
    </source>
</evidence>
<keyword evidence="3" id="KW-1185">Reference proteome</keyword>
<organism evidence="2 3">
    <name type="scientific">Scleromatobacter humisilvae</name>
    <dbReference type="NCBI Taxonomy" id="2897159"/>
    <lineage>
        <taxon>Bacteria</taxon>
        <taxon>Pseudomonadati</taxon>
        <taxon>Pseudomonadota</taxon>
        <taxon>Betaproteobacteria</taxon>
        <taxon>Burkholderiales</taxon>
        <taxon>Sphaerotilaceae</taxon>
        <taxon>Scleromatobacter</taxon>
    </lineage>
</organism>
<dbReference type="PANTHER" id="PTHR37461:SF1">
    <property type="entry name" value="ANTI-SIGMA-K FACTOR RSKA"/>
    <property type="match status" value="1"/>
</dbReference>
<sequence length="221" mass="23232">MNIILGELPDRLAAEYVLGTLTGGARRRFDALLPAHPALRQAVAGWEKRLLPMALKAEAVPPAPRVWTSIEDKLGWTPPARASSLRVRFWQSFAAAASVVAVVLATSTHHGPTEAPMIVVLHATKGSETIVAGLSPDRQQIAIQPLQKVALTPDQSLELWALKKDGPPASLGVIAADKLTAVNKHALPKDTKGLAVSLEPLGGSPTGAPTGPVLFVGDLTL</sequence>
<dbReference type="GO" id="GO:0006417">
    <property type="term" value="P:regulation of translation"/>
    <property type="evidence" value="ECO:0007669"/>
    <property type="project" value="TreeGrafter"/>
</dbReference>
<gene>
    <name evidence="2" type="ORF">LPC04_07015</name>
</gene>
<name>A0A9X2BZJ9_9BURK</name>
<dbReference type="Pfam" id="PF10099">
    <property type="entry name" value="RskA_C"/>
    <property type="match status" value="1"/>
</dbReference>
<dbReference type="InterPro" id="IPR018764">
    <property type="entry name" value="RskA_C"/>
</dbReference>
<evidence type="ECO:0000259" key="1">
    <source>
        <dbReference type="Pfam" id="PF10099"/>
    </source>
</evidence>
<dbReference type="Proteomes" id="UP001139353">
    <property type="component" value="Unassembled WGS sequence"/>
</dbReference>